<dbReference type="InterPro" id="IPR013762">
    <property type="entry name" value="Integrase-like_cat_sf"/>
</dbReference>
<gene>
    <name evidence="3" type="ORF">SNEC2469_LOCUS14740</name>
</gene>
<dbReference type="Gene3D" id="1.10.443.10">
    <property type="entry name" value="Intergrase catalytic core"/>
    <property type="match status" value="1"/>
</dbReference>
<dbReference type="InterPro" id="IPR011010">
    <property type="entry name" value="DNA_brk_join_enz"/>
</dbReference>
<dbReference type="GO" id="GO:0003677">
    <property type="term" value="F:DNA binding"/>
    <property type="evidence" value="ECO:0007669"/>
    <property type="project" value="InterPro"/>
</dbReference>
<feature type="non-terminal residue" evidence="3">
    <location>
        <position position="1"/>
    </location>
</feature>
<reference evidence="3" key="1">
    <citation type="submission" date="2021-02" db="EMBL/GenBank/DDBJ databases">
        <authorList>
            <person name="Dougan E. K."/>
            <person name="Rhodes N."/>
            <person name="Thang M."/>
            <person name="Chan C."/>
        </authorList>
    </citation>
    <scope>NUCLEOTIDE SEQUENCE</scope>
</reference>
<keyword evidence="4" id="KW-1185">Reference proteome</keyword>
<name>A0A812T485_9DINO</name>
<accession>A0A812T485</accession>
<keyword evidence="1" id="KW-0233">DNA recombination</keyword>
<sequence length="1797" mass="193730">SLEVLEFSWPPAAEDQEERDLGQQPAEDSGIGPSTVVSASPVMLTAEGSWVAASDQERLSALVVDMADHLAEQLAPADLAVEELVCFRQGQAMLFPLASEVLRQSKEWLLGAENFPEDRSGYHTAVSATEAPAQRPKPPKPKRPTVQQLAAQQSQMMQLMTSVVERLDSLQVSASRAPGPAGQAIGPPPPTRAQPPAAPMQVDLEEAAAGALARGELPGESSLTSAVLAQSQALVALVGQLSSGSGDPLLETTGQSASVRGAANRAKLQEELSGRSGAFADKIRANMARRMDPTHLMAEEQISFMRYLERHGAFASQPLLGLLAWQTAQALDLLAAGSEAGARDTLSLLLLMMEQTALDGGNSSLAWLLTLQAEPPQSLFQTPATVPGAQLPVFSALAEQKWVTTALAYAKELDTISVRRAEVGKAVFLGWCPWTLDFFYLGSSHGLPFAPGPDVPCASNASGDVFPLHCSSLREEGEFAFESWIAALPRLLKRGKTQLSGFLVSTFNLPKGTSPDPSAALYPLPLLHERVFQQRACRNASDRRTLAVRRCVHLVAMSLNYMHAGCKHVPLRSLQRPLNSAQARAYHRIEMLVRACAHRAGLVPACSGRRGLHLAARLSEVVCFVERCGLTPGAYPGDGALPEEAPFLPHADHGLEALHPYRDLRADQVALHGEGKWDLAVHLGPDLYMPYVEPQVLHFAGLDAPFPSFAKEQPDHLIEICKLWDASALLGFVPGPLPDRQLTRLFGAYKAPGKLRQIGDRRGQNASEAHLCGPSRFLPSGPLLCRIHVPAGHCLVGSVTDRQDFYTQARISEERLWTNAVGPSLVLGSLLDTTAGQALLAAGWSAGLRARASRLSSPPPSLLVGPRAVVHPTFQSLLQGDAGGVEYATGGHQGLLQNWGCLSSARRLRSRHPVAAVGPWQGLIIDDFFCLGVESGDFLPGSPSASLDALEVAKSAYDSEGVAGSPSKDVLSQRVLKVAGAEIDSCVETVLSGATFLGFPTQKRLSLAAASVRAAECPYISEELVSCLTGSWVSSLMYRRCLMSALDGLFSLGRSEVPSTPGSALRPLSRKIAGELQLLAVLAPVILTNLSAAPASRVFASDASNAKGAFCSAAIGREESLRVWLASESKGHAVRLCEVKSSEAATPGLGDRPVEAEPKKPLACSYDFLEGSASQGDLSEDLGQLGFYVGPVIDPARSRHFCHTAPRLLEWIFFLLSEKRLGRLFAVTCPEGFVKTEPRTCAGNRLALAHLGLLQAALRCVAGLHASETVVSGGLPGAEKVWVLSRGLRLRPTSELVGEDNFSKSALGHLTCAFAEALSGPRPREPDRKRGLENVAVNDLLLAASWRTEACWRWRRNEHINCKEAKAAHRVVSFAAVTEGDSKVSLLLDFSVARGVIGKGRSSSKALRPILLKTGAVAVAGGIHLGLHHAPTRLNVADDPTRDPAVVEDLCAFAGLTPAAAGWFRLTKLNRASLLSRFSDWLGENGHEREAFMLWPAETLAKTLEQYGRELFEAGRPYWHYSETINAISARRPAIRRVLQGAWDLAFSWLATEPYTHHVAMPAVILLALLSVCLTWGWRAEAGIFALAWGGLLRIGEATGAVRSSLVLPRDALWSQAFILLKINEPKTRLRTARHQAAKVEAQDLVELIDLAFAHLPSYSKLWPFSAQTLRKRLDSALEALLVPTSRSCSRPLDLGSFRPGGATFVLQATEDAELVRRRGRWVSAKVMEIYLQEVAASTFYPSLPATTRRRVMDAAACFPEILRKASSWTRDRIPTSVWYNLWSSESSVATGDGDRS</sequence>
<dbReference type="OrthoDB" id="427271at2759"/>
<evidence type="ECO:0000256" key="2">
    <source>
        <dbReference type="SAM" id="MobiDB-lite"/>
    </source>
</evidence>
<dbReference type="GO" id="GO:0015074">
    <property type="term" value="P:DNA integration"/>
    <property type="evidence" value="ECO:0007669"/>
    <property type="project" value="InterPro"/>
</dbReference>
<dbReference type="EMBL" id="CAJNJA010023732">
    <property type="protein sequence ID" value="CAE7515547.1"/>
    <property type="molecule type" value="Genomic_DNA"/>
</dbReference>
<evidence type="ECO:0000313" key="4">
    <source>
        <dbReference type="Proteomes" id="UP000601435"/>
    </source>
</evidence>
<feature type="region of interest" description="Disordered" evidence="2">
    <location>
        <begin position="173"/>
        <end position="197"/>
    </location>
</feature>
<evidence type="ECO:0000256" key="1">
    <source>
        <dbReference type="ARBA" id="ARBA00023172"/>
    </source>
</evidence>
<comment type="caution">
    <text evidence="3">The sequence shown here is derived from an EMBL/GenBank/DDBJ whole genome shotgun (WGS) entry which is preliminary data.</text>
</comment>
<dbReference type="SUPFAM" id="SSF56349">
    <property type="entry name" value="DNA breaking-rejoining enzymes"/>
    <property type="match status" value="1"/>
</dbReference>
<organism evidence="3 4">
    <name type="scientific">Symbiodinium necroappetens</name>
    <dbReference type="NCBI Taxonomy" id="1628268"/>
    <lineage>
        <taxon>Eukaryota</taxon>
        <taxon>Sar</taxon>
        <taxon>Alveolata</taxon>
        <taxon>Dinophyceae</taxon>
        <taxon>Suessiales</taxon>
        <taxon>Symbiodiniaceae</taxon>
        <taxon>Symbiodinium</taxon>
    </lineage>
</organism>
<proteinExistence type="predicted"/>
<protein>
    <submittedName>
        <fullName evidence="3">Uncharacterized protein</fullName>
    </submittedName>
</protein>
<dbReference type="Proteomes" id="UP000601435">
    <property type="component" value="Unassembled WGS sequence"/>
</dbReference>
<feature type="compositionally biased region" description="Pro residues" evidence="2">
    <location>
        <begin position="186"/>
        <end position="197"/>
    </location>
</feature>
<feature type="region of interest" description="Disordered" evidence="2">
    <location>
        <begin position="1"/>
        <end position="33"/>
    </location>
</feature>
<dbReference type="GO" id="GO:0006310">
    <property type="term" value="P:DNA recombination"/>
    <property type="evidence" value="ECO:0007669"/>
    <property type="project" value="UniProtKB-KW"/>
</dbReference>
<feature type="region of interest" description="Disordered" evidence="2">
    <location>
        <begin position="126"/>
        <end position="152"/>
    </location>
</feature>
<evidence type="ECO:0000313" key="3">
    <source>
        <dbReference type="EMBL" id="CAE7515547.1"/>
    </source>
</evidence>